<dbReference type="OrthoDB" id="2269034at2759"/>
<dbReference type="Gene3D" id="3.80.10.10">
    <property type="entry name" value="Ribonuclease Inhibitor"/>
    <property type="match status" value="1"/>
</dbReference>
<dbReference type="InterPro" id="IPR032675">
    <property type="entry name" value="LRR_dom_sf"/>
</dbReference>
<name>A0A0H2RE88_9AGAM</name>
<dbReference type="Proteomes" id="UP000053477">
    <property type="component" value="Unassembled WGS sequence"/>
</dbReference>
<evidence type="ECO:0008006" key="3">
    <source>
        <dbReference type="Google" id="ProtNLM"/>
    </source>
</evidence>
<dbReference type="EMBL" id="KQ086034">
    <property type="protein sequence ID" value="KLO10155.1"/>
    <property type="molecule type" value="Genomic_DNA"/>
</dbReference>
<reference evidence="1 2" key="1">
    <citation type="submission" date="2015-04" db="EMBL/GenBank/DDBJ databases">
        <title>Complete genome sequence of Schizopora paradoxa KUC8140, a cosmopolitan wood degrader in East Asia.</title>
        <authorList>
            <consortium name="DOE Joint Genome Institute"/>
            <person name="Min B."/>
            <person name="Park H."/>
            <person name="Jang Y."/>
            <person name="Kim J.-J."/>
            <person name="Kim K.H."/>
            <person name="Pangilinan J."/>
            <person name="Lipzen A."/>
            <person name="Riley R."/>
            <person name="Grigoriev I.V."/>
            <person name="Spatafora J.W."/>
            <person name="Choi I.-G."/>
        </authorList>
    </citation>
    <scope>NUCLEOTIDE SEQUENCE [LARGE SCALE GENOMIC DNA]</scope>
    <source>
        <strain evidence="1 2">KUC8140</strain>
    </source>
</reference>
<proteinExistence type="predicted"/>
<evidence type="ECO:0000313" key="2">
    <source>
        <dbReference type="Proteomes" id="UP000053477"/>
    </source>
</evidence>
<dbReference type="InParanoid" id="A0A0H2RE88"/>
<dbReference type="STRING" id="27342.A0A0H2RE88"/>
<dbReference type="AlphaFoldDB" id="A0A0H2RE88"/>
<sequence length="500" mass="56834">MANGVFPIMDLPEDLFVKILKMSFGDRPPHLLHKRRRRERGYTYWRLGPPVTYARVCKSWEKIVYSTPLLWSSVQLNSNHFRIGDAILKILSDWMSRAGTSPLTIELQMETPLEPRFHRNLDVIMALIELFYIRTIRHLTVVFPQWSSPSYIHRRISVACGNAPMLESLTLKVPGRREPTIPGDTGCMISLSGGSPKLKTLHCSPFPHLVRILAPHTQLTAVDLGDHGEKMEAILDALKNVPNVKKLRIALDFYHCTPHEEPLELSELEELSVSYAKPWASIFEGWKEDMTWDDFFSRIRAPTLSKLIVIGNFSLSQNRRQENQWTNFDLFLANSSYPPILELSLFEVIIGGGHLRSSLSMIPSLATLKLARLRCTDDIFDALYVSPGSPGARKIHCICPHLQDIRIEILEGSTYRQSHVARLIYTRCRAPAIKDSYSKPKSIAINKVDGAVVMSLRAKFSRYAEIQTLDIVGHDDAYRIMGYTCSEVSGNGYTLWLTKD</sequence>
<organism evidence="1 2">
    <name type="scientific">Schizopora paradoxa</name>
    <dbReference type="NCBI Taxonomy" id="27342"/>
    <lineage>
        <taxon>Eukaryota</taxon>
        <taxon>Fungi</taxon>
        <taxon>Dikarya</taxon>
        <taxon>Basidiomycota</taxon>
        <taxon>Agaricomycotina</taxon>
        <taxon>Agaricomycetes</taxon>
        <taxon>Hymenochaetales</taxon>
        <taxon>Schizoporaceae</taxon>
        <taxon>Schizopora</taxon>
    </lineage>
</organism>
<dbReference type="SUPFAM" id="SSF52047">
    <property type="entry name" value="RNI-like"/>
    <property type="match status" value="1"/>
</dbReference>
<accession>A0A0H2RE88</accession>
<protein>
    <recommendedName>
        <fullName evidence="3">F-box domain-containing protein</fullName>
    </recommendedName>
</protein>
<gene>
    <name evidence="1" type="ORF">SCHPADRAFT_999754</name>
</gene>
<keyword evidence="2" id="KW-1185">Reference proteome</keyword>
<evidence type="ECO:0000313" key="1">
    <source>
        <dbReference type="EMBL" id="KLO10155.1"/>
    </source>
</evidence>